<keyword evidence="1" id="KW-0812">Transmembrane</keyword>
<dbReference type="EMBL" id="MFJD01000003">
    <property type="protein sequence ID" value="OGG04380.1"/>
    <property type="molecule type" value="Genomic_DNA"/>
</dbReference>
<evidence type="ECO:0000313" key="3">
    <source>
        <dbReference type="Proteomes" id="UP000178448"/>
    </source>
</evidence>
<name>A0A1F5YW05_9BACT</name>
<accession>A0A1F5YW05</accession>
<feature type="transmembrane region" description="Helical" evidence="1">
    <location>
        <begin position="7"/>
        <end position="25"/>
    </location>
</feature>
<proteinExistence type="predicted"/>
<evidence type="ECO:0000313" key="2">
    <source>
        <dbReference type="EMBL" id="OGG04380.1"/>
    </source>
</evidence>
<dbReference type="AlphaFoldDB" id="A0A1F5YW05"/>
<evidence type="ECO:0000256" key="1">
    <source>
        <dbReference type="SAM" id="Phobius"/>
    </source>
</evidence>
<keyword evidence="1" id="KW-0472">Membrane</keyword>
<sequence length="147" mass="16550">MSNTLRIILRITLPVIVVAIWLALWPKVVIIRDQQIWIKNNYYIRYTGNFKACSSGGGFFLYVDGRRIESVPTAKPLGTRLPYTCLEGQVKEQIDVRGEAEFAFPAAAVGTVSVHPKPIIIVKWVALLIVVLSAFLLMLYFSRPKEA</sequence>
<reference evidence="2 3" key="1">
    <citation type="journal article" date="2016" name="Nat. Commun.">
        <title>Thousands of microbial genomes shed light on interconnected biogeochemical processes in an aquifer system.</title>
        <authorList>
            <person name="Anantharaman K."/>
            <person name="Brown C.T."/>
            <person name="Hug L.A."/>
            <person name="Sharon I."/>
            <person name="Castelle C.J."/>
            <person name="Probst A.J."/>
            <person name="Thomas B.C."/>
            <person name="Singh A."/>
            <person name="Wilkins M.J."/>
            <person name="Karaoz U."/>
            <person name="Brodie E.L."/>
            <person name="Williams K.H."/>
            <person name="Hubbard S.S."/>
            <person name="Banfield J.F."/>
        </authorList>
    </citation>
    <scope>NUCLEOTIDE SEQUENCE [LARGE SCALE GENOMIC DNA]</scope>
</reference>
<dbReference type="Proteomes" id="UP000178448">
    <property type="component" value="Unassembled WGS sequence"/>
</dbReference>
<gene>
    <name evidence="2" type="ORF">A2Z33_04385</name>
</gene>
<keyword evidence="1" id="KW-1133">Transmembrane helix</keyword>
<feature type="transmembrane region" description="Helical" evidence="1">
    <location>
        <begin position="121"/>
        <end position="141"/>
    </location>
</feature>
<comment type="caution">
    <text evidence="2">The sequence shown here is derived from an EMBL/GenBank/DDBJ whole genome shotgun (WGS) entry which is preliminary data.</text>
</comment>
<organism evidence="2 3">
    <name type="scientific">Candidatus Gottesmanbacteria bacterium RBG_16_52_11</name>
    <dbReference type="NCBI Taxonomy" id="1798374"/>
    <lineage>
        <taxon>Bacteria</taxon>
        <taxon>Candidatus Gottesmaniibacteriota</taxon>
    </lineage>
</organism>
<protein>
    <submittedName>
        <fullName evidence="2">Uncharacterized protein</fullName>
    </submittedName>
</protein>